<reference evidence="1" key="1">
    <citation type="submission" date="2022-10" db="EMBL/GenBank/DDBJ databases">
        <title>Tapping the CABI collections for fungal endophytes: first genome assemblies for Collariella, Neodidymelliopsis, Ascochyta clinopodiicola, Didymella pomorum, Didymosphaeria variabile, Neocosmospora piperis and Neocucurbitaria cava.</title>
        <authorList>
            <person name="Hill R."/>
        </authorList>
    </citation>
    <scope>NUCLEOTIDE SEQUENCE</scope>
    <source>
        <strain evidence="1">IMI 355082</strain>
    </source>
</reference>
<organism evidence="1 2">
    <name type="scientific">Gnomoniopsis smithogilvyi</name>
    <dbReference type="NCBI Taxonomy" id="1191159"/>
    <lineage>
        <taxon>Eukaryota</taxon>
        <taxon>Fungi</taxon>
        <taxon>Dikarya</taxon>
        <taxon>Ascomycota</taxon>
        <taxon>Pezizomycotina</taxon>
        <taxon>Sordariomycetes</taxon>
        <taxon>Sordariomycetidae</taxon>
        <taxon>Diaporthales</taxon>
        <taxon>Gnomoniaceae</taxon>
        <taxon>Gnomoniopsis</taxon>
    </lineage>
</organism>
<comment type="caution">
    <text evidence="1">The sequence shown here is derived from an EMBL/GenBank/DDBJ whole genome shotgun (WGS) entry which is preliminary data.</text>
</comment>
<accession>A0A9W8YVG2</accession>
<sequence length="96" mass="10977">MHSQSSLDMDSLHEIAALLQSRLSDLLAVSDAYSWVVTIISWFFITLALSMGLPIAFLIVFDFFLWIYRLIFPIPANISRGRQRHESLSHPVRAKS</sequence>
<proteinExistence type="predicted"/>
<dbReference type="OrthoDB" id="4833021at2759"/>
<gene>
    <name evidence="1" type="ORF">N0V93_002510</name>
</gene>
<protein>
    <submittedName>
        <fullName evidence="1">Uncharacterized protein</fullName>
    </submittedName>
</protein>
<dbReference type="Proteomes" id="UP001140453">
    <property type="component" value="Unassembled WGS sequence"/>
</dbReference>
<keyword evidence="2" id="KW-1185">Reference proteome</keyword>
<name>A0A9W8YVG2_9PEZI</name>
<evidence type="ECO:0000313" key="1">
    <source>
        <dbReference type="EMBL" id="KAJ4393302.1"/>
    </source>
</evidence>
<evidence type="ECO:0000313" key="2">
    <source>
        <dbReference type="Proteomes" id="UP001140453"/>
    </source>
</evidence>
<dbReference type="EMBL" id="JAPEVB010000002">
    <property type="protein sequence ID" value="KAJ4393302.1"/>
    <property type="molecule type" value="Genomic_DNA"/>
</dbReference>
<dbReference type="AlphaFoldDB" id="A0A9W8YVG2"/>